<evidence type="ECO:0000313" key="1">
    <source>
        <dbReference type="EMBL" id="EJF53026.1"/>
    </source>
</evidence>
<sequence>MSFRAGRAGYSRWSSNWRPYRGWLSQLAVRSALRRLWRLGLPPAAALLSIPQPRRFAPLRRLRRL</sequence>
<accession>J0XVH8</accession>
<reference evidence="2" key="1">
    <citation type="journal article" date="2012" name="Stand. Genomic Sci.">
        <title>Permanent draft genome sequence of the gliding predator Saprospira grandis strain Sa g1 (= HR1).</title>
        <authorList>
            <person name="Mavromatis K."/>
            <person name="Chertkov O."/>
            <person name="Lapidus A."/>
            <person name="Nolan M."/>
            <person name="Lucas S."/>
            <person name="Tice H."/>
            <person name="Del Rio T.G."/>
            <person name="Cheng J.F."/>
            <person name="Han C."/>
            <person name="Tapia R."/>
            <person name="Bruce D."/>
            <person name="Goodwin L.A."/>
            <person name="Pitluck S."/>
            <person name="Huntemann M."/>
            <person name="Liolios K."/>
            <person name="Pagani I."/>
            <person name="Ivanova N."/>
            <person name="Mikhailova N."/>
            <person name="Pati A."/>
            <person name="Chen A."/>
            <person name="Palaniappan K."/>
            <person name="Land M."/>
            <person name="Brambilla E.M."/>
            <person name="Rohde M."/>
            <person name="Spring S."/>
            <person name="Goker M."/>
            <person name="Detter J.C."/>
            <person name="Bristow J."/>
            <person name="Eisen J.A."/>
            <person name="Markowitz V."/>
            <person name="Hugenholtz P."/>
            <person name="Kyrpides N.C."/>
            <person name="Klenk H.P."/>
            <person name="Woyke T."/>
        </authorList>
    </citation>
    <scope>NUCLEOTIDE SEQUENCE [LARGE SCALE GENOMIC DNA]</scope>
    <source>
        <strain evidence="2">DSM 2844</strain>
    </source>
</reference>
<gene>
    <name evidence="1" type="ORF">SapgrDRAFT_1308</name>
</gene>
<dbReference type="EMBL" id="JH719942">
    <property type="protein sequence ID" value="EJF53026.1"/>
    <property type="molecule type" value="Genomic_DNA"/>
</dbReference>
<organism evidence="1 2">
    <name type="scientific">Saprospira grandis DSM 2844</name>
    <dbReference type="NCBI Taxonomy" id="694433"/>
    <lineage>
        <taxon>Bacteria</taxon>
        <taxon>Pseudomonadati</taxon>
        <taxon>Bacteroidota</taxon>
        <taxon>Saprospiria</taxon>
        <taxon>Saprospirales</taxon>
        <taxon>Saprospiraceae</taxon>
        <taxon>Saprospira</taxon>
    </lineage>
</organism>
<dbReference type="HOGENOM" id="CLU_2847360_0_0_10"/>
<protein>
    <submittedName>
        <fullName evidence="1">Uncharacterized protein</fullName>
    </submittedName>
</protein>
<name>J0XVH8_9BACT</name>
<dbReference type="Proteomes" id="UP000005113">
    <property type="component" value="Unassembled WGS sequence"/>
</dbReference>
<proteinExistence type="predicted"/>
<evidence type="ECO:0000313" key="2">
    <source>
        <dbReference type="Proteomes" id="UP000005113"/>
    </source>
</evidence>
<dbReference type="AlphaFoldDB" id="J0XVH8"/>